<dbReference type="OrthoDB" id="494812at2"/>
<evidence type="ECO:0000313" key="1">
    <source>
        <dbReference type="EMBL" id="KAF3888828.1"/>
    </source>
</evidence>
<dbReference type="Proteomes" id="UP000029738">
    <property type="component" value="Unassembled WGS sequence"/>
</dbReference>
<accession>A0A8S9T9P7</accession>
<sequence length="87" mass="10151">MTESKSLRDRKIGYVRVIFWIERLELREIPASEIDIFYEPAIASLAETQYKSLVVSYEITQQLRELDLVYFCSSSSNLLFQENPLVG</sequence>
<evidence type="ECO:0000313" key="2">
    <source>
        <dbReference type="Proteomes" id="UP000029738"/>
    </source>
</evidence>
<dbReference type="AlphaFoldDB" id="A0A8S9T9P7"/>
<dbReference type="EMBL" id="JHEG04000001">
    <property type="protein sequence ID" value="KAF3888828.1"/>
    <property type="molecule type" value="Genomic_DNA"/>
</dbReference>
<proteinExistence type="predicted"/>
<protein>
    <submittedName>
        <fullName evidence="1">Uncharacterized protein</fullName>
    </submittedName>
</protein>
<comment type="caution">
    <text evidence="1">The sequence shown here is derived from an EMBL/GenBank/DDBJ whole genome shotgun (WGS) entry which is preliminary data.</text>
</comment>
<keyword evidence="2" id="KW-1185">Reference proteome</keyword>
<organism evidence="1 2">
    <name type="scientific">Tolypothrix bouteillei VB521301</name>
    <dbReference type="NCBI Taxonomy" id="1479485"/>
    <lineage>
        <taxon>Bacteria</taxon>
        <taxon>Bacillati</taxon>
        <taxon>Cyanobacteriota</taxon>
        <taxon>Cyanophyceae</taxon>
        <taxon>Nostocales</taxon>
        <taxon>Tolypothrichaceae</taxon>
        <taxon>Tolypothrix</taxon>
    </lineage>
</organism>
<name>A0A8S9T9P7_9CYAN</name>
<reference evidence="1" key="1">
    <citation type="journal article" date="2015" name="Genome Announc.">
        <title>Draft Genome Sequence of Tolypothrix boutellei Strain VB521301.</title>
        <authorList>
            <person name="Chandrababunaidu M.M."/>
            <person name="Singh D."/>
            <person name="Sen D."/>
            <person name="Bhan S."/>
            <person name="Das S."/>
            <person name="Gupta A."/>
            <person name="Adhikary S.P."/>
            <person name="Tripathy S."/>
        </authorList>
    </citation>
    <scope>NUCLEOTIDE SEQUENCE</scope>
    <source>
        <strain evidence="1">VB521301</strain>
    </source>
</reference>
<reference evidence="1" key="2">
    <citation type="submission" date="2019-11" db="EMBL/GenBank/DDBJ databases">
        <title>Improved Assembly of Tolypothrix boutellei genome.</title>
        <authorList>
            <person name="Sarangi A.N."/>
            <person name="Mukherjee M."/>
            <person name="Ghosh S."/>
            <person name="Singh D."/>
            <person name="Das A."/>
            <person name="Kant S."/>
            <person name="Prusty A."/>
            <person name="Tripathy S."/>
        </authorList>
    </citation>
    <scope>NUCLEOTIDE SEQUENCE</scope>
    <source>
        <strain evidence="1">VB521301</strain>
    </source>
</reference>
<gene>
    <name evidence="1" type="ORF">DA73_0400027590</name>
</gene>